<dbReference type="GeneID" id="20642639"/>
<keyword evidence="2" id="KW-1185">Reference proteome</keyword>
<accession>G5A7W6</accession>
<name>G5A7W6_PHYSP</name>
<reference evidence="1 2" key="1">
    <citation type="journal article" date="2006" name="Science">
        <title>Phytophthora genome sequences uncover evolutionary origins and mechanisms of pathogenesis.</title>
        <authorList>
            <person name="Tyler B.M."/>
            <person name="Tripathy S."/>
            <person name="Zhang X."/>
            <person name="Dehal P."/>
            <person name="Jiang R.H."/>
            <person name="Aerts A."/>
            <person name="Arredondo F.D."/>
            <person name="Baxter L."/>
            <person name="Bensasson D."/>
            <person name="Beynon J.L."/>
            <person name="Chapman J."/>
            <person name="Damasceno C.M."/>
            <person name="Dorrance A.E."/>
            <person name="Dou D."/>
            <person name="Dickerman A.W."/>
            <person name="Dubchak I.L."/>
            <person name="Garbelotto M."/>
            <person name="Gijzen M."/>
            <person name="Gordon S.G."/>
            <person name="Govers F."/>
            <person name="Grunwald N.J."/>
            <person name="Huang W."/>
            <person name="Ivors K.L."/>
            <person name="Jones R.W."/>
            <person name="Kamoun S."/>
            <person name="Krampis K."/>
            <person name="Lamour K.H."/>
            <person name="Lee M.K."/>
            <person name="McDonald W.H."/>
            <person name="Medina M."/>
            <person name="Meijer H.J."/>
            <person name="Nordberg E.K."/>
            <person name="Maclean D.J."/>
            <person name="Ospina-Giraldo M.D."/>
            <person name="Morris P.F."/>
            <person name="Phuntumart V."/>
            <person name="Putnam N.H."/>
            <person name="Rash S."/>
            <person name="Rose J.K."/>
            <person name="Sakihama Y."/>
            <person name="Salamov A.A."/>
            <person name="Savidor A."/>
            <person name="Scheuring C.F."/>
            <person name="Smith B.M."/>
            <person name="Sobral B.W."/>
            <person name="Terry A."/>
            <person name="Torto-Alalibo T.A."/>
            <person name="Win J."/>
            <person name="Xu Z."/>
            <person name="Zhang H."/>
            <person name="Grigoriev I.V."/>
            <person name="Rokhsar D.S."/>
            <person name="Boore J.L."/>
        </authorList>
    </citation>
    <scope>NUCLEOTIDE SEQUENCE [LARGE SCALE GENOMIC DNA]</scope>
    <source>
        <strain evidence="1 2">P6497</strain>
    </source>
</reference>
<dbReference type="EMBL" id="JH159161">
    <property type="protein sequence ID" value="EGZ07992.1"/>
    <property type="molecule type" value="Genomic_DNA"/>
</dbReference>
<dbReference type="AlphaFoldDB" id="G5A7W6"/>
<organism evidence="1 2">
    <name type="scientific">Phytophthora sojae (strain P6497)</name>
    <name type="common">Soybean stem and root rot agent</name>
    <name type="synonym">Phytophthora megasperma f. sp. glycines</name>
    <dbReference type="NCBI Taxonomy" id="1094619"/>
    <lineage>
        <taxon>Eukaryota</taxon>
        <taxon>Sar</taxon>
        <taxon>Stramenopiles</taxon>
        <taxon>Oomycota</taxon>
        <taxon>Peronosporomycetes</taxon>
        <taxon>Peronosporales</taxon>
        <taxon>Peronosporaceae</taxon>
        <taxon>Phytophthora</taxon>
    </lineage>
</organism>
<dbReference type="RefSeq" id="XP_009536164.1">
    <property type="nucleotide sequence ID" value="XM_009537869.1"/>
</dbReference>
<evidence type="ECO:0000313" key="1">
    <source>
        <dbReference type="EMBL" id="EGZ07992.1"/>
    </source>
</evidence>
<dbReference type="InParanoid" id="G5A7W6"/>
<dbReference type="Proteomes" id="UP000002640">
    <property type="component" value="Unassembled WGS sequence"/>
</dbReference>
<sequence>MKVALQSISDDSRYCARFVSQSAAHGQPPIPHNYNFSMEQSRLALSGQDGYTYECTVEIVFRYPPGEYNNWSCEVTKDNMDQFVTSSGIRVSGNLHVFMGILHDIIEGNLPRWAPSTQAMSGNLRVARNPSPYYMELKLQFQLRDLSADWTFPMIPDNASDIQAREAAKLMKIPSGEGE</sequence>
<protein>
    <submittedName>
        <fullName evidence="1">Uncharacterized protein</fullName>
    </submittedName>
</protein>
<proteinExistence type="predicted"/>
<evidence type="ECO:0000313" key="2">
    <source>
        <dbReference type="Proteomes" id="UP000002640"/>
    </source>
</evidence>
<dbReference type="KEGG" id="psoj:PHYSODRAFT_306102"/>
<gene>
    <name evidence="1" type="ORF">PHYSODRAFT_306102</name>
</gene>